<dbReference type="Pfam" id="PF00356">
    <property type="entry name" value="LacI"/>
    <property type="match status" value="1"/>
</dbReference>
<dbReference type="InterPro" id="IPR010982">
    <property type="entry name" value="Lambda_DNA-bd_dom_sf"/>
</dbReference>
<keyword evidence="3" id="KW-0804">Transcription</keyword>
<name>A0A8J3PC34_9ACTN</name>
<organism evidence="5 6">
    <name type="scientific">Catellatospora methionotrophica</name>
    <dbReference type="NCBI Taxonomy" id="121620"/>
    <lineage>
        <taxon>Bacteria</taxon>
        <taxon>Bacillati</taxon>
        <taxon>Actinomycetota</taxon>
        <taxon>Actinomycetes</taxon>
        <taxon>Micromonosporales</taxon>
        <taxon>Micromonosporaceae</taxon>
        <taxon>Catellatospora</taxon>
    </lineage>
</organism>
<dbReference type="GO" id="GO:0003700">
    <property type="term" value="F:DNA-binding transcription factor activity"/>
    <property type="evidence" value="ECO:0007669"/>
    <property type="project" value="TreeGrafter"/>
</dbReference>
<dbReference type="SUPFAM" id="SSF53822">
    <property type="entry name" value="Periplasmic binding protein-like I"/>
    <property type="match status" value="1"/>
</dbReference>
<keyword evidence="1" id="KW-0805">Transcription regulation</keyword>
<dbReference type="PROSITE" id="PS00356">
    <property type="entry name" value="HTH_LACI_1"/>
    <property type="match status" value="1"/>
</dbReference>
<evidence type="ECO:0000259" key="4">
    <source>
        <dbReference type="PROSITE" id="PS50932"/>
    </source>
</evidence>
<evidence type="ECO:0000256" key="2">
    <source>
        <dbReference type="ARBA" id="ARBA00023125"/>
    </source>
</evidence>
<dbReference type="EMBL" id="BONJ01000001">
    <property type="protein sequence ID" value="GIG12016.1"/>
    <property type="molecule type" value="Genomic_DNA"/>
</dbReference>
<accession>A0A8J3PC34</accession>
<dbReference type="SMART" id="SM00354">
    <property type="entry name" value="HTH_LACI"/>
    <property type="match status" value="1"/>
</dbReference>
<sequence>MTRQQPTMADIARQAGVSRVAVSYALNGRPGVSDEVRERIVRIAQEVGFSANGPAQALHGTVVRAVGLTMRRPSAAFHVEVFRRELISGVQSELMAREIGLALQFVDGLDAEIEVYRRWSADRRVAGVLLCDLVADDPRVALMAALDLPAVVVGGPVTGPRLSSVWSDDGAAVAASVRYLAGLGHRRITRVGGPPRMLHTVLRSETFLAACAQAGVRGTVLDSDYTGESGAQATRRMLSARERPTAICYDNDVMAVAGLAVAAEMGIAVPGDVSMMAYEDSPLCQVVHPPLTVLRRDIVGYGAHAARLLLDVIAGGPPTSVLDHAATLVARDSVGPAAS</sequence>
<dbReference type="PROSITE" id="PS50932">
    <property type="entry name" value="HTH_LACI_2"/>
    <property type="match status" value="1"/>
</dbReference>
<dbReference type="InterPro" id="IPR046335">
    <property type="entry name" value="LacI/GalR-like_sensor"/>
</dbReference>
<dbReference type="PANTHER" id="PTHR30146">
    <property type="entry name" value="LACI-RELATED TRANSCRIPTIONAL REPRESSOR"/>
    <property type="match status" value="1"/>
</dbReference>
<dbReference type="GO" id="GO:0000976">
    <property type="term" value="F:transcription cis-regulatory region binding"/>
    <property type="evidence" value="ECO:0007669"/>
    <property type="project" value="TreeGrafter"/>
</dbReference>
<dbReference type="SUPFAM" id="SSF47413">
    <property type="entry name" value="lambda repressor-like DNA-binding domains"/>
    <property type="match status" value="1"/>
</dbReference>
<gene>
    <name evidence="5" type="ORF">Cme02nite_03480</name>
</gene>
<dbReference type="PANTHER" id="PTHR30146:SF155">
    <property type="entry name" value="ALANINE RACEMASE"/>
    <property type="match status" value="1"/>
</dbReference>
<dbReference type="Gene3D" id="1.10.260.40">
    <property type="entry name" value="lambda repressor-like DNA-binding domains"/>
    <property type="match status" value="1"/>
</dbReference>
<dbReference type="Proteomes" id="UP000660339">
    <property type="component" value="Unassembled WGS sequence"/>
</dbReference>
<proteinExistence type="predicted"/>
<dbReference type="RefSeq" id="WP_166380419.1">
    <property type="nucleotide sequence ID" value="NZ_BAAATT010000011.1"/>
</dbReference>
<keyword evidence="2" id="KW-0238">DNA-binding</keyword>
<feature type="domain" description="HTH lacI-type" evidence="4">
    <location>
        <begin position="6"/>
        <end position="60"/>
    </location>
</feature>
<dbReference type="Pfam" id="PF13377">
    <property type="entry name" value="Peripla_BP_3"/>
    <property type="match status" value="1"/>
</dbReference>
<dbReference type="InterPro" id="IPR028082">
    <property type="entry name" value="Peripla_BP_I"/>
</dbReference>
<evidence type="ECO:0000313" key="6">
    <source>
        <dbReference type="Proteomes" id="UP000660339"/>
    </source>
</evidence>
<dbReference type="CDD" id="cd01392">
    <property type="entry name" value="HTH_LacI"/>
    <property type="match status" value="1"/>
</dbReference>
<dbReference type="InterPro" id="IPR000843">
    <property type="entry name" value="HTH_LacI"/>
</dbReference>
<evidence type="ECO:0000256" key="1">
    <source>
        <dbReference type="ARBA" id="ARBA00023015"/>
    </source>
</evidence>
<protein>
    <submittedName>
        <fullName evidence="5">LacI family transcriptional regulator</fullName>
    </submittedName>
</protein>
<evidence type="ECO:0000256" key="3">
    <source>
        <dbReference type="ARBA" id="ARBA00023163"/>
    </source>
</evidence>
<keyword evidence="6" id="KW-1185">Reference proteome</keyword>
<comment type="caution">
    <text evidence="5">The sequence shown here is derived from an EMBL/GenBank/DDBJ whole genome shotgun (WGS) entry which is preliminary data.</text>
</comment>
<dbReference type="CDD" id="cd06267">
    <property type="entry name" value="PBP1_LacI_sugar_binding-like"/>
    <property type="match status" value="1"/>
</dbReference>
<dbReference type="Gene3D" id="3.40.50.2300">
    <property type="match status" value="2"/>
</dbReference>
<reference evidence="5" key="1">
    <citation type="submission" date="2021-01" db="EMBL/GenBank/DDBJ databases">
        <title>Whole genome shotgun sequence of Catellatospora methionotrophica NBRC 14553.</title>
        <authorList>
            <person name="Komaki H."/>
            <person name="Tamura T."/>
        </authorList>
    </citation>
    <scope>NUCLEOTIDE SEQUENCE</scope>
    <source>
        <strain evidence="5">NBRC 14553</strain>
    </source>
</reference>
<evidence type="ECO:0000313" key="5">
    <source>
        <dbReference type="EMBL" id="GIG12016.1"/>
    </source>
</evidence>
<dbReference type="AlphaFoldDB" id="A0A8J3PC34"/>